<feature type="transmembrane region" description="Helical" evidence="1">
    <location>
        <begin position="73"/>
        <end position="92"/>
    </location>
</feature>
<keyword evidence="1" id="KW-0472">Membrane</keyword>
<evidence type="ECO:0000313" key="2">
    <source>
        <dbReference type="EMBL" id="MHO06946.1"/>
    </source>
</evidence>
<name>A0A3L0W4N5_ECOLX</name>
<dbReference type="PANTHER" id="PTHR39594">
    <property type="entry name" value="PROTEIN YCHQ"/>
    <property type="match status" value="1"/>
</dbReference>
<dbReference type="Pfam" id="PF04247">
    <property type="entry name" value="SirB"/>
    <property type="match status" value="1"/>
</dbReference>
<organism evidence="2">
    <name type="scientific">Escherichia coli</name>
    <dbReference type="NCBI Taxonomy" id="562"/>
    <lineage>
        <taxon>Bacteria</taxon>
        <taxon>Pseudomonadati</taxon>
        <taxon>Pseudomonadota</taxon>
        <taxon>Gammaproteobacteria</taxon>
        <taxon>Enterobacterales</taxon>
        <taxon>Enterobacteriaceae</taxon>
        <taxon>Escherichia</taxon>
    </lineage>
</organism>
<keyword evidence="1" id="KW-1133">Transmembrane helix</keyword>
<dbReference type="AlphaFoldDB" id="A0A3L0W4N5"/>
<keyword evidence="1" id="KW-0812">Transmembrane</keyword>
<dbReference type="InterPro" id="IPR007360">
    <property type="entry name" value="SirB"/>
</dbReference>
<comment type="caution">
    <text evidence="2">The sequence shown here is derived from an EMBL/GenBank/DDBJ whole genome shotgun (WGS) entry which is preliminary data.</text>
</comment>
<accession>A0A3L0W4N5</accession>
<dbReference type="EMBL" id="RNRV01000060">
    <property type="protein sequence ID" value="MHO06946.1"/>
    <property type="molecule type" value="Genomic_DNA"/>
</dbReference>
<dbReference type="PANTHER" id="PTHR39594:SF1">
    <property type="entry name" value="PROTEIN YCHQ"/>
    <property type="match status" value="1"/>
</dbReference>
<feature type="transmembrane region" description="Helical" evidence="1">
    <location>
        <begin position="50"/>
        <end position="67"/>
    </location>
</feature>
<feature type="transmembrane region" description="Helical" evidence="1">
    <location>
        <begin position="101"/>
        <end position="119"/>
    </location>
</feature>
<sequence length="128" mass="14312">MIAYYPLLKHLHMTLAIVSLLLFIYRWMLSLNASPRLQQRWLKIAPHVNDTFLLLFGVLLAVTLQMSPGQQPWLMAKLIALVVYIGLGVMALKRPARSQKLMAGVAALAVFGYMVGAAMTKSAWSWLA</sequence>
<feature type="transmembrane region" description="Helical" evidence="1">
    <location>
        <begin position="12"/>
        <end position="29"/>
    </location>
</feature>
<proteinExistence type="predicted"/>
<evidence type="ECO:0000256" key="1">
    <source>
        <dbReference type="SAM" id="Phobius"/>
    </source>
</evidence>
<reference evidence="2" key="1">
    <citation type="submission" date="2018-10" db="EMBL/GenBank/DDBJ databases">
        <authorList>
            <consortium name="NARMS: The National Antimicrobial Resistance Monitoring System"/>
        </authorList>
    </citation>
    <scope>NUCLEOTIDE SEQUENCE [LARGE SCALE GENOMIC DNA]</scope>
    <source>
        <strain evidence="2">CVM N17EC0388</strain>
    </source>
</reference>
<protein>
    <submittedName>
        <fullName evidence="2">SirB family protein</fullName>
    </submittedName>
</protein>
<dbReference type="GO" id="GO:0005886">
    <property type="term" value="C:plasma membrane"/>
    <property type="evidence" value="ECO:0007669"/>
    <property type="project" value="TreeGrafter"/>
</dbReference>
<gene>
    <name evidence="2" type="ORF">D9F05_21845</name>
</gene>
<dbReference type="PIRSF" id="PIRSF005610">
    <property type="entry name" value="SirB"/>
    <property type="match status" value="1"/>
</dbReference>